<dbReference type="InterPro" id="IPR002068">
    <property type="entry name" value="A-crystallin/Hsp20_dom"/>
</dbReference>
<dbReference type="SUPFAM" id="SSF49764">
    <property type="entry name" value="HSP20-like chaperones"/>
    <property type="match status" value="1"/>
</dbReference>
<dbReference type="EMBL" id="JACNJD010000207">
    <property type="protein sequence ID" value="MBC8177394.1"/>
    <property type="molecule type" value="Genomic_DNA"/>
</dbReference>
<accession>A0A8J6MZ33</accession>
<dbReference type="PROSITE" id="PS01031">
    <property type="entry name" value="SHSP"/>
    <property type="match status" value="1"/>
</dbReference>
<dbReference type="Proteomes" id="UP000650524">
    <property type="component" value="Unassembled WGS sequence"/>
</dbReference>
<dbReference type="Pfam" id="PF00011">
    <property type="entry name" value="HSP20"/>
    <property type="match status" value="1"/>
</dbReference>
<evidence type="ECO:0000256" key="2">
    <source>
        <dbReference type="RuleBase" id="RU003616"/>
    </source>
</evidence>
<dbReference type="PANTHER" id="PTHR11527">
    <property type="entry name" value="HEAT-SHOCK PROTEIN 20 FAMILY MEMBER"/>
    <property type="match status" value="1"/>
</dbReference>
<evidence type="ECO:0000313" key="5">
    <source>
        <dbReference type="Proteomes" id="UP000650524"/>
    </source>
</evidence>
<evidence type="ECO:0000259" key="3">
    <source>
        <dbReference type="PROSITE" id="PS01031"/>
    </source>
</evidence>
<protein>
    <submittedName>
        <fullName evidence="4">Hsp20/alpha crystallin family protein</fullName>
    </submittedName>
</protein>
<dbReference type="AlphaFoldDB" id="A0A8J6MZ33"/>
<comment type="caution">
    <text evidence="4">The sequence shown here is derived from an EMBL/GenBank/DDBJ whole genome shotgun (WGS) entry which is preliminary data.</text>
</comment>
<organism evidence="4 5">
    <name type="scientific">Candidatus Desulfacyla euxinica</name>
    <dbReference type="NCBI Taxonomy" id="2841693"/>
    <lineage>
        <taxon>Bacteria</taxon>
        <taxon>Deltaproteobacteria</taxon>
        <taxon>Candidatus Desulfacyla</taxon>
    </lineage>
</organism>
<dbReference type="Gene3D" id="2.60.40.790">
    <property type="match status" value="1"/>
</dbReference>
<evidence type="ECO:0000256" key="1">
    <source>
        <dbReference type="PROSITE-ProRule" id="PRU00285"/>
    </source>
</evidence>
<dbReference type="InterPro" id="IPR008978">
    <property type="entry name" value="HSP20-like_chaperone"/>
</dbReference>
<name>A0A8J6MZ33_9DELT</name>
<comment type="similarity">
    <text evidence="1 2">Belongs to the small heat shock protein (HSP20) family.</text>
</comment>
<feature type="domain" description="SHSP" evidence="3">
    <location>
        <begin position="38"/>
        <end position="148"/>
    </location>
</feature>
<evidence type="ECO:0000313" key="4">
    <source>
        <dbReference type="EMBL" id="MBC8177394.1"/>
    </source>
</evidence>
<sequence>MTLAVSRTFRKPFWVTPFGTEGRRDFFSDRLWPELLKGKDEDLAPNIDFIEKEGKYFLNAELPGLKKDDISISIEDGYVTVSGKKEVNKEEEGTSYYLKETRNGSFSRSFRLPGKVDKENVDATFKDGVLTVAMPLEKEAETKKIEIN</sequence>
<dbReference type="CDD" id="cd06464">
    <property type="entry name" value="ACD_sHsps-like"/>
    <property type="match status" value="1"/>
</dbReference>
<dbReference type="InterPro" id="IPR031107">
    <property type="entry name" value="Small_HSP"/>
</dbReference>
<proteinExistence type="inferred from homology"/>
<gene>
    <name evidence="4" type="ORF">H8E19_08300</name>
</gene>
<reference evidence="4 5" key="1">
    <citation type="submission" date="2020-08" db="EMBL/GenBank/DDBJ databases">
        <title>Bridging the membrane lipid divide: bacteria of the FCB group superphylum have the potential to synthesize archaeal ether lipids.</title>
        <authorList>
            <person name="Villanueva L."/>
            <person name="Von Meijenfeldt F.A.B."/>
            <person name="Westbye A.B."/>
            <person name="Yadav S."/>
            <person name="Hopmans E.C."/>
            <person name="Dutilh B.E."/>
            <person name="Sinninghe Damste J.S."/>
        </authorList>
    </citation>
    <scope>NUCLEOTIDE SEQUENCE [LARGE SCALE GENOMIC DNA]</scope>
    <source>
        <strain evidence="4">NIOZ-UU27</strain>
    </source>
</reference>